<evidence type="ECO:0000256" key="6">
    <source>
        <dbReference type="ARBA" id="ARBA00022801"/>
    </source>
</evidence>
<keyword evidence="4" id="KW-0479">Metal-binding</keyword>
<proteinExistence type="inferred from homology"/>
<evidence type="ECO:0000313" key="9">
    <source>
        <dbReference type="Proteomes" id="UP000177069"/>
    </source>
</evidence>
<dbReference type="AlphaFoldDB" id="A0A1F5G280"/>
<dbReference type="InterPro" id="IPR002036">
    <property type="entry name" value="YbeY"/>
</dbReference>
<keyword evidence="5" id="KW-0255">Endonuclease</keyword>
<comment type="cofactor">
    <cofactor evidence="1">
        <name>Zn(2+)</name>
        <dbReference type="ChEBI" id="CHEBI:29105"/>
    </cofactor>
</comment>
<evidence type="ECO:0000256" key="7">
    <source>
        <dbReference type="ARBA" id="ARBA00022833"/>
    </source>
</evidence>
<dbReference type="InterPro" id="IPR023091">
    <property type="entry name" value="MetalPrtase_cat_dom_sf_prd"/>
</dbReference>
<dbReference type="Gene3D" id="3.40.390.30">
    <property type="entry name" value="Metalloproteases ('zincins'), catalytic domain"/>
    <property type="match status" value="1"/>
</dbReference>
<reference evidence="8 9" key="1">
    <citation type="journal article" date="2016" name="Nat. Commun.">
        <title>Thousands of microbial genomes shed light on interconnected biogeochemical processes in an aquifer system.</title>
        <authorList>
            <person name="Anantharaman K."/>
            <person name="Brown C.T."/>
            <person name="Hug L.A."/>
            <person name="Sharon I."/>
            <person name="Castelle C.J."/>
            <person name="Probst A.J."/>
            <person name="Thomas B.C."/>
            <person name="Singh A."/>
            <person name="Wilkins M.J."/>
            <person name="Karaoz U."/>
            <person name="Brodie E.L."/>
            <person name="Williams K.H."/>
            <person name="Hubbard S.S."/>
            <person name="Banfield J.F."/>
        </authorList>
    </citation>
    <scope>NUCLEOTIDE SEQUENCE [LARGE SCALE GENOMIC DNA]</scope>
</reference>
<dbReference type="GO" id="GO:0004222">
    <property type="term" value="F:metalloendopeptidase activity"/>
    <property type="evidence" value="ECO:0007669"/>
    <property type="project" value="InterPro"/>
</dbReference>
<comment type="similarity">
    <text evidence="2">Belongs to the endoribonuclease YbeY family.</text>
</comment>
<sequence>MVNVLIHTDTRYPVNRKIIRKAIEDTFKKLKIENAGFEVSVAVVGQRKMKALANSYLQDGQKHQILTFALEEVNQNADVKGFVNPPDGILRLGDIVLCWPLVLEEASRDEMLVDEKVCELVNHGVEHLFGRDHE</sequence>
<protein>
    <submittedName>
        <fullName evidence="8">rRNA maturation RNase YbeY</fullName>
    </submittedName>
</protein>
<keyword evidence="6" id="KW-0378">Hydrolase</keyword>
<evidence type="ECO:0000313" key="8">
    <source>
        <dbReference type="EMBL" id="OGD85986.1"/>
    </source>
</evidence>
<dbReference type="NCBIfam" id="TIGR00043">
    <property type="entry name" value="rRNA maturation RNase YbeY"/>
    <property type="match status" value="1"/>
</dbReference>
<accession>A0A1F5G280</accession>
<evidence type="ECO:0000256" key="2">
    <source>
        <dbReference type="ARBA" id="ARBA00010875"/>
    </source>
</evidence>
<evidence type="ECO:0000256" key="1">
    <source>
        <dbReference type="ARBA" id="ARBA00001947"/>
    </source>
</evidence>
<name>A0A1F5G280_9BACT</name>
<dbReference type="EMBL" id="MFBA01000008">
    <property type="protein sequence ID" value="OGD85986.1"/>
    <property type="molecule type" value="Genomic_DNA"/>
</dbReference>
<evidence type="ECO:0000256" key="4">
    <source>
        <dbReference type="ARBA" id="ARBA00022723"/>
    </source>
</evidence>
<comment type="caution">
    <text evidence="8">The sequence shown here is derived from an EMBL/GenBank/DDBJ whole genome shotgun (WGS) entry which is preliminary data.</text>
</comment>
<dbReference type="GO" id="GO:0004519">
    <property type="term" value="F:endonuclease activity"/>
    <property type="evidence" value="ECO:0007669"/>
    <property type="project" value="UniProtKB-KW"/>
</dbReference>
<dbReference type="Pfam" id="PF02130">
    <property type="entry name" value="YbeY"/>
    <property type="match status" value="1"/>
</dbReference>
<keyword evidence="3" id="KW-0540">Nuclease</keyword>
<gene>
    <name evidence="8" type="ORF">A2696_02220</name>
</gene>
<dbReference type="GO" id="GO:0006364">
    <property type="term" value="P:rRNA processing"/>
    <property type="evidence" value="ECO:0007669"/>
    <property type="project" value="InterPro"/>
</dbReference>
<dbReference type="GO" id="GO:0046872">
    <property type="term" value="F:metal ion binding"/>
    <property type="evidence" value="ECO:0007669"/>
    <property type="project" value="UniProtKB-KW"/>
</dbReference>
<evidence type="ECO:0000256" key="3">
    <source>
        <dbReference type="ARBA" id="ARBA00022722"/>
    </source>
</evidence>
<organism evidence="8 9">
    <name type="scientific">Candidatus Curtissbacteria bacterium RIFCSPHIGHO2_01_FULL_41_13</name>
    <dbReference type="NCBI Taxonomy" id="1797745"/>
    <lineage>
        <taxon>Bacteria</taxon>
        <taxon>Candidatus Curtissiibacteriota</taxon>
    </lineage>
</organism>
<keyword evidence="7" id="KW-0862">Zinc</keyword>
<dbReference type="Proteomes" id="UP000177069">
    <property type="component" value="Unassembled WGS sequence"/>
</dbReference>
<evidence type="ECO:0000256" key="5">
    <source>
        <dbReference type="ARBA" id="ARBA00022759"/>
    </source>
</evidence>
<dbReference type="SUPFAM" id="SSF55486">
    <property type="entry name" value="Metalloproteases ('zincins'), catalytic domain"/>
    <property type="match status" value="1"/>
</dbReference>